<feature type="transmembrane region" description="Helical" evidence="7">
    <location>
        <begin position="1294"/>
        <end position="1313"/>
    </location>
</feature>
<dbReference type="InterPro" id="IPR051717">
    <property type="entry name" value="MFS_MFSD6"/>
</dbReference>
<dbReference type="GO" id="GO:0016020">
    <property type="term" value="C:membrane"/>
    <property type="evidence" value="ECO:0007669"/>
    <property type="project" value="UniProtKB-SubCell"/>
</dbReference>
<feature type="transmembrane region" description="Helical" evidence="7">
    <location>
        <begin position="1333"/>
        <end position="1353"/>
    </location>
</feature>
<dbReference type="InterPro" id="IPR024989">
    <property type="entry name" value="MFS_assoc_dom"/>
</dbReference>
<evidence type="ECO:0000313" key="9">
    <source>
        <dbReference type="EMBL" id="PFX27585.1"/>
    </source>
</evidence>
<evidence type="ECO:0000256" key="2">
    <source>
        <dbReference type="ARBA" id="ARBA00005241"/>
    </source>
</evidence>
<evidence type="ECO:0000256" key="7">
    <source>
        <dbReference type="SAM" id="Phobius"/>
    </source>
</evidence>
<proteinExistence type="inferred from homology"/>
<evidence type="ECO:0000256" key="3">
    <source>
        <dbReference type="ARBA" id="ARBA00022692"/>
    </source>
</evidence>
<dbReference type="PANTHER" id="PTHR16172">
    <property type="entry name" value="MAJOR FACILITATOR SUPERFAMILY DOMAIN-CONTAINING PROTEIN 6-LIKE"/>
    <property type="match status" value="1"/>
</dbReference>
<dbReference type="EMBL" id="LSMT01000100">
    <property type="protein sequence ID" value="PFX27585.1"/>
    <property type="molecule type" value="Genomic_DNA"/>
</dbReference>
<dbReference type="Pfam" id="PF12832">
    <property type="entry name" value="MFS_1_like"/>
    <property type="match status" value="1"/>
</dbReference>
<dbReference type="Proteomes" id="UP000225706">
    <property type="component" value="Unassembled WGS sequence"/>
</dbReference>
<dbReference type="SUPFAM" id="SSF103473">
    <property type="entry name" value="MFS general substrate transporter"/>
    <property type="match status" value="2"/>
</dbReference>
<keyword evidence="5 7" id="KW-0472">Membrane</keyword>
<feature type="transmembrane region" description="Helical" evidence="7">
    <location>
        <begin position="1224"/>
        <end position="1241"/>
    </location>
</feature>
<keyword evidence="10" id="KW-1185">Reference proteome</keyword>
<feature type="region of interest" description="Disordered" evidence="6">
    <location>
        <begin position="891"/>
        <end position="916"/>
    </location>
</feature>
<feature type="transmembrane region" description="Helical" evidence="7">
    <location>
        <begin position="1182"/>
        <end position="1203"/>
    </location>
</feature>
<feature type="region of interest" description="Disordered" evidence="6">
    <location>
        <begin position="1"/>
        <end position="34"/>
    </location>
</feature>
<keyword evidence="3 7" id="KW-0812">Transmembrane</keyword>
<evidence type="ECO:0000256" key="4">
    <source>
        <dbReference type="ARBA" id="ARBA00022989"/>
    </source>
</evidence>
<gene>
    <name evidence="9" type="primary">MFSD6</name>
    <name evidence="9" type="ORF">AWC38_SpisGene7703</name>
</gene>
<keyword evidence="4 7" id="KW-1133">Transmembrane helix</keyword>
<evidence type="ECO:0000256" key="6">
    <source>
        <dbReference type="SAM" id="MobiDB-lite"/>
    </source>
</evidence>
<protein>
    <submittedName>
        <fullName evidence="9">Major facilitator superfamily domain-containing protein 6</fullName>
    </submittedName>
</protein>
<dbReference type="CDD" id="cd17335">
    <property type="entry name" value="MFS_MFSD6"/>
    <property type="match status" value="1"/>
</dbReference>
<feature type="transmembrane region" description="Helical" evidence="7">
    <location>
        <begin position="1454"/>
        <end position="1473"/>
    </location>
</feature>
<name>A0A2B4SGK6_STYPI</name>
<dbReference type="InterPro" id="IPR036259">
    <property type="entry name" value="MFS_trans_sf"/>
</dbReference>
<feature type="compositionally biased region" description="Basic and acidic residues" evidence="6">
    <location>
        <begin position="8"/>
        <end position="24"/>
    </location>
</feature>
<feature type="transmembrane region" description="Helical" evidence="7">
    <location>
        <begin position="1253"/>
        <end position="1273"/>
    </location>
</feature>
<comment type="similarity">
    <text evidence="2">Belongs to the major facilitator superfamily. MFSD6 family.</text>
</comment>
<accession>A0A2B4SGK6</accession>
<feature type="domain" description="Major facilitator superfamily associated" evidence="8">
    <location>
        <begin position="548"/>
        <end position="1457"/>
    </location>
</feature>
<sequence length="1523" mass="170689">MNGLISKYLEEDKKALKRPKESKKTTTRKSRSKLSQTYEKLKDFLEKTNDVRLADDGKSMKCLLCGKNPKLDNSKGSNSGHVKYFRRVHRCSVRAEVEGSKTRKIDEFYGPVEKRPRVGTQPDADIVVNVEEKTDIEDLESGTNMPDTPKEVTDTVNSVFRPLVNVSSLALSGDELGVCADGVLHVFVPSQGVTRLVKGHSKGDSDRSQSHTKLCQPIGICVEFDRNIYVTDSGSGAVKLINRPLTGIAEFLGKLQVLVKAFNIHAKKSAVRETQSSVHEAIDMVDEVLEYVKSCSRRARELQSLARETTDGPEDTLSKKCLKSLELMAQSLRKVENNIKDLSSYPGFEVNLNLESLLTLNVENQHAVTHFKKETFTLYEYAQIFGSSVEEGVKRVTLRSAHYYTHSSSYYLAEPSATGQLVSDKIPKPVGERLSRNEEAEMRLWAKRFGKCVKQRNVRQDNTMDRAGTLPLNLYETQTSPNPLDLQFVFQYELELELELYFYLDTVVIHNKAQYQMKFKKVRLMNILWRLSPAPINVTTTAAVKAETIGLPASQVGLLLGLRPIVQFASAPFWAIMADKYKKRKSVLVMSVLSWLIMTLTLAFVEPTNEICEIQQGNNSHRHVYNYTRVKTGFFRRELLWQKADFDEAKKRKLIHKRAMDVVPIYITGQDKARFESSLRNKSLSDATKIHPNQSMVENATQGLKRIFEKRNNTFLFQKLDKKKQTSVERSDRGLYLRTLTSTRDLTESKDLVNKTGTNRLHSERGPKSKAKLVHTTSQTTTSHRALTHSIMPKYLWRFNKSGNFPNKNKNRKVTSKNLDKTHRQDHFNTGINHEYRNKKTGEINGTILTSYFQSPVVNIGKKDNKSSIDKRRQNNRDAPVVIEFSRILIPPGKDASDDSSGDHEGSSTGNGTKFLPHKTVHSTQHLQQVGASISEPLLSEAGLSNRINTSTKQVGGADIKAISNSLLQLKDKLSKIIGIDSKTTTTENGIIRQKGHATHSSNDSVVKSFNRSPTQTLQIRVHNKNVSNEIDKLHQSQSEKSGAEILIHTGISVLNSVNNTNDMMPSNGQNNTDELMPLNDSLSGSGNTLFTSSSLETNDNLTLYDLQTDIRESNETTLQKNYTNITLNRSSDYSLENPMKHISKAIQEELMKNTPQTAGDTQSKLWMTNLLKTNSSELKRIFTILLVLVVVGEFLEAPSTTLADASLLEHLGEERRYYGKQRLWGSLGFGLSSFLVGVLLEKSRHLVCGEQYTDYMICFCVFALLMILTLFISTTFKFQYKETGVKQTSVLSALCNIHYGSCLMAACFMGVGHGMSHSFLNWFLEDLGATKTLMGVAVICRSSLDLLTFFVAGSLIKAIGQIKIMVGALISYGVAFSMYSLLTNPWWVLPIEMLVGCTYAASWSACTSYMAGAASSESVTTIQGILQGVYWGLGTGSGTITGGFLIHHFGAVATFRCVAGASFVVCILFFLAQCKFTRESTEYTEMKYTYLPTVESKDTEELLRGYRVSKTLKHKHSSMRKH</sequence>
<evidence type="ECO:0000256" key="1">
    <source>
        <dbReference type="ARBA" id="ARBA00004141"/>
    </source>
</evidence>
<comment type="subcellular location">
    <subcellularLocation>
        <location evidence="1">Membrane</location>
        <topology evidence="1">Multi-pass membrane protein</topology>
    </subcellularLocation>
</comment>
<evidence type="ECO:0000259" key="8">
    <source>
        <dbReference type="Pfam" id="PF12832"/>
    </source>
</evidence>
<dbReference type="PANTHER" id="PTHR16172:SF2">
    <property type="entry name" value="MAJOR FACILITATOR SUPERFAMILY DOMAIN-CONTAINING PROTEIN 6"/>
    <property type="match status" value="1"/>
</dbReference>
<dbReference type="Gene3D" id="1.20.1250.20">
    <property type="entry name" value="MFS general substrate transporter like domains"/>
    <property type="match status" value="3"/>
</dbReference>
<feature type="compositionally biased region" description="Basic and acidic residues" evidence="6">
    <location>
        <begin position="895"/>
        <end position="906"/>
    </location>
</feature>
<feature type="transmembrane region" description="Helical" evidence="7">
    <location>
        <begin position="1365"/>
        <end position="1383"/>
    </location>
</feature>
<evidence type="ECO:0000313" key="10">
    <source>
        <dbReference type="Proteomes" id="UP000225706"/>
    </source>
</evidence>
<organism evidence="9 10">
    <name type="scientific">Stylophora pistillata</name>
    <name type="common">Smooth cauliflower coral</name>
    <dbReference type="NCBI Taxonomy" id="50429"/>
    <lineage>
        <taxon>Eukaryota</taxon>
        <taxon>Metazoa</taxon>
        <taxon>Cnidaria</taxon>
        <taxon>Anthozoa</taxon>
        <taxon>Hexacorallia</taxon>
        <taxon>Scleractinia</taxon>
        <taxon>Astrocoeniina</taxon>
        <taxon>Pocilloporidae</taxon>
        <taxon>Stylophora</taxon>
    </lineage>
</organism>
<evidence type="ECO:0000256" key="5">
    <source>
        <dbReference type="ARBA" id="ARBA00023136"/>
    </source>
</evidence>
<comment type="caution">
    <text evidence="9">The sequence shown here is derived from an EMBL/GenBank/DDBJ whole genome shotgun (WGS) entry which is preliminary data.</text>
</comment>
<dbReference type="OrthoDB" id="5989317at2759"/>
<reference evidence="10" key="1">
    <citation type="journal article" date="2017" name="bioRxiv">
        <title>Comparative analysis of the genomes of Stylophora pistillata and Acropora digitifera provides evidence for extensive differences between species of corals.</title>
        <authorList>
            <person name="Voolstra C.R."/>
            <person name="Li Y."/>
            <person name="Liew Y.J."/>
            <person name="Baumgarten S."/>
            <person name="Zoccola D."/>
            <person name="Flot J.-F."/>
            <person name="Tambutte S."/>
            <person name="Allemand D."/>
            <person name="Aranda M."/>
        </authorList>
    </citation>
    <scope>NUCLEOTIDE SEQUENCE [LARGE SCALE GENOMIC DNA]</scope>
</reference>